<reference evidence="2" key="1">
    <citation type="submission" date="2014-10" db="EMBL/GenBank/DDBJ databases">
        <authorList>
            <person name="King R."/>
        </authorList>
    </citation>
    <scope>NUCLEOTIDE SEQUENCE [LARGE SCALE GENOMIC DNA]</scope>
    <source>
        <strain evidence="2">A3/5</strain>
    </source>
</reference>
<organism evidence="1 2">
    <name type="scientific">Fusarium venenatum</name>
    <dbReference type="NCBI Taxonomy" id="56646"/>
    <lineage>
        <taxon>Eukaryota</taxon>
        <taxon>Fungi</taxon>
        <taxon>Dikarya</taxon>
        <taxon>Ascomycota</taxon>
        <taxon>Pezizomycotina</taxon>
        <taxon>Sordariomycetes</taxon>
        <taxon>Hypocreomycetidae</taxon>
        <taxon>Hypocreales</taxon>
        <taxon>Nectriaceae</taxon>
        <taxon>Fusarium</taxon>
    </lineage>
</organism>
<dbReference type="AlphaFoldDB" id="A0A2L2T497"/>
<accession>A0A2L2T497</accession>
<evidence type="ECO:0000313" key="1">
    <source>
        <dbReference type="EMBL" id="CEI65594.1"/>
    </source>
</evidence>
<dbReference type="Proteomes" id="UP000245910">
    <property type="component" value="Chromosome I"/>
</dbReference>
<evidence type="ECO:0000313" key="2">
    <source>
        <dbReference type="Proteomes" id="UP000245910"/>
    </source>
</evidence>
<sequence>MREPYDIMGFGYEGLQWH</sequence>
<proteinExistence type="predicted"/>
<keyword evidence="2" id="KW-1185">Reference proteome</keyword>
<protein>
    <submittedName>
        <fullName evidence="1">Uncharacterized protein</fullName>
    </submittedName>
</protein>
<dbReference type="EMBL" id="LN649229">
    <property type="protein sequence ID" value="CEI65594.1"/>
    <property type="molecule type" value="Genomic_DNA"/>
</dbReference>
<name>A0A2L2T497_9HYPO</name>